<organism evidence="2 3">
    <name type="scientific">Pontivivens nitratireducens</name>
    <dbReference type="NCBI Taxonomy" id="2758038"/>
    <lineage>
        <taxon>Bacteria</taxon>
        <taxon>Pseudomonadati</taxon>
        <taxon>Pseudomonadota</taxon>
        <taxon>Alphaproteobacteria</taxon>
        <taxon>Rhodobacterales</taxon>
        <taxon>Paracoccaceae</taxon>
        <taxon>Pontivivens</taxon>
    </lineage>
</organism>
<dbReference type="Proteomes" id="UP000500791">
    <property type="component" value="Chromosome"/>
</dbReference>
<feature type="transmembrane region" description="Helical" evidence="1">
    <location>
        <begin position="84"/>
        <end position="101"/>
    </location>
</feature>
<feature type="transmembrane region" description="Helical" evidence="1">
    <location>
        <begin position="60"/>
        <end position="77"/>
    </location>
</feature>
<dbReference type="AlphaFoldDB" id="A0A6G7VNE1"/>
<evidence type="ECO:0000256" key="1">
    <source>
        <dbReference type="SAM" id="Phobius"/>
    </source>
</evidence>
<dbReference type="EMBL" id="CP049811">
    <property type="protein sequence ID" value="QIK41368.1"/>
    <property type="molecule type" value="Genomic_DNA"/>
</dbReference>
<keyword evidence="1" id="KW-0812">Transmembrane</keyword>
<feature type="transmembrane region" description="Helical" evidence="1">
    <location>
        <begin position="37"/>
        <end position="54"/>
    </location>
</feature>
<reference evidence="2 3" key="1">
    <citation type="submission" date="2020-03" db="EMBL/GenBank/DDBJ databases">
        <title>Complete genome sequence of Monaibacterium sp. ALG8 with diverse plasmids.</title>
        <authorList>
            <person name="Sun C."/>
        </authorList>
    </citation>
    <scope>NUCLEOTIDE SEQUENCE [LARGE SCALE GENOMIC DNA]</scope>
    <source>
        <strain evidence="2 3">ALG8</strain>
    </source>
</reference>
<keyword evidence="1" id="KW-0472">Membrane</keyword>
<dbReference type="KEGG" id="mon:G8E03_11660"/>
<evidence type="ECO:0000313" key="3">
    <source>
        <dbReference type="Proteomes" id="UP000500791"/>
    </source>
</evidence>
<evidence type="ECO:0000313" key="2">
    <source>
        <dbReference type="EMBL" id="QIK41368.1"/>
    </source>
</evidence>
<proteinExistence type="predicted"/>
<keyword evidence="1" id="KW-1133">Transmembrane helix</keyword>
<name>A0A6G7VNE1_9RHOB</name>
<feature type="transmembrane region" description="Helical" evidence="1">
    <location>
        <begin position="6"/>
        <end position="25"/>
    </location>
</feature>
<protein>
    <submittedName>
        <fullName evidence="2">Uncharacterized protein</fullName>
    </submittedName>
</protein>
<sequence length="102" mass="10739">MTIFELMGGILIGFGAFGAMGWSAWRAISAQPIRRALYIGTVVFTLLGMASISLLSPPLALFAGGALAFCAASLFWAERGAERVLPLFQIAFGVILITGAPF</sequence>
<gene>
    <name evidence="2" type="ORF">G8E03_11660</name>
</gene>
<keyword evidence="3" id="KW-1185">Reference proteome</keyword>
<dbReference type="RefSeq" id="WP_166192007.1">
    <property type="nucleotide sequence ID" value="NZ_CP049811.1"/>
</dbReference>
<accession>A0A6G7VNE1</accession>